<dbReference type="Proteomes" id="UP001432180">
    <property type="component" value="Chromosome"/>
</dbReference>
<gene>
    <name evidence="3" type="ORF">Thiowin_03133</name>
</gene>
<organism evidence="3 4">
    <name type="scientific">Thiorhodovibrio winogradskyi</name>
    <dbReference type="NCBI Taxonomy" id="77007"/>
    <lineage>
        <taxon>Bacteria</taxon>
        <taxon>Pseudomonadati</taxon>
        <taxon>Pseudomonadota</taxon>
        <taxon>Gammaproteobacteria</taxon>
        <taxon>Chromatiales</taxon>
        <taxon>Chromatiaceae</taxon>
        <taxon>Thiorhodovibrio</taxon>
    </lineage>
</organism>
<name>A0ABZ0SC94_9GAMM</name>
<dbReference type="SUPFAM" id="SSF48452">
    <property type="entry name" value="TPR-like"/>
    <property type="match status" value="1"/>
</dbReference>
<feature type="compositionally biased region" description="Polar residues" evidence="1">
    <location>
        <begin position="110"/>
        <end position="126"/>
    </location>
</feature>
<feature type="compositionally biased region" description="Polar residues" evidence="1">
    <location>
        <begin position="77"/>
        <end position="89"/>
    </location>
</feature>
<evidence type="ECO:0008006" key="5">
    <source>
        <dbReference type="Google" id="ProtNLM"/>
    </source>
</evidence>
<keyword evidence="4" id="KW-1185">Reference proteome</keyword>
<dbReference type="Gene3D" id="1.25.40.10">
    <property type="entry name" value="Tetratricopeptide repeat domain"/>
    <property type="match status" value="1"/>
</dbReference>
<proteinExistence type="predicted"/>
<dbReference type="RefSeq" id="WP_328983867.1">
    <property type="nucleotide sequence ID" value="NZ_CP121472.1"/>
</dbReference>
<feature type="compositionally biased region" description="Basic and acidic residues" evidence="1">
    <location>
        <begin position="53"/>
        <end position="66"/>
    </location>
</feature>
<feature type="region of interest" description="Disordered" evidence="1">
    <location>
        <begin position="28"/>
        <end position="177"/>
    </location>
</feature>
<evidence type="ECO:0000313" key="3">
    <source>
        <dbReference type="EMBL" id="WPL18082.1"/>
    </source>
</evidence>
<feature type="signal peptide" evidence="2">
    <location>
        <begin position="1"/>
        <end position="21"/>
    </location>
</feature>
<protein>
    <recommendedName>
        <fullName evidence="5">Tetratricopeptide repeat protein</fullName>
    </recommendedName>
</protein>
<dbReference type="InterPro" id="IPR011990">
    <property type="entry name" value="TPR-like_helical_dom_sf"/>
</dbReference>
<evidence type="ECO:0000313" key="4">
    <source>
        <dbReference type="Proteomes" id="UP001432180"/>
    </source>
</evidence>
<evidence type="ECO:0000256" key="1">
    <source>
        <dbReference type="SAM" id="MobiDB-lite"/>
    </source>
</evidence>
<feature type="chain" id="PRO_5045859777" description="Tetratricopeptide repeat protein" evidence="2">
    <location>
        <begin position="22"/>
        <end position="280"/>
    </location>
</feature>
<feature type="compositionally biased region" description="Low complexity" evidence="1">
    <location>
        <begin position="139"/>
        <end position="154"/>
    </location>
</feature>
<sequence length="280" mass="29509">MTEHRRFISLFCTSAAFLVAAGLNGCATPQRQDPPAPIVDARRSPPTPAVEPAVEKEATEEDKQPEPTRVYAYQPVTAGQSEEGVSNPSGAAVGAQDATASDNAADIAESSRQPPNTESAQAQTGQPSGGSVPPREESAQQQAQAETVEQGATTPALPAPETRVASATALHSPQLTPEVDALVRQAESQRQSSDYAGAAATLERALRLQSREGYLWNRLAHVRLEQGLATQAANLAGRANDLSGDSDSLKRDNWRVIADARQRAGDLEGAQEARRRASGG</sequence>
<accession>A0ABZ0SC94</accession>
<dbReference type="EMBL" id="CP121472">
    <property type="protein sequence ID" value="WPL18082.1"/>
    <property type="molecule type" value="Genomic_DNA"/>
</dbReference>
<evidence type="ECO:0000256" key="2">
    <source>
        <dbReference type="SAM" id="SignalP"/>
    </source>
</evidence>
<reference evidence="3 4" key="1">
    <citation type="journal article" date="2023" name="Microorganisms">
        <title>Thiorhodovibrio frisius and Trv. litoralis spp. nov., Two Novel Members from a Clade of Fastidious Purple Sulfur Bacteria That Exhibit Unique Red-Shifted Light-Harvesting Capabilities.</title>
        <authorList>
            <person name="Methner A."/>
            <person name="Kuzyk S.B."/>
            <person name="Petersen J."/>
            <person name="Bauer S."/>
            <person name="Brinkmann H."/>
            <person name="Sichau K."/>
            <person name="Wanner G."/>
            <person name="Wolf J."/>
            <person name="Neumann-Schaal M."/>
            <person name="Henke P."/>
            <person name="Tank M."/>
            <person name="Sproer C."/>
            <person name="Bunk B."/>
            <person name="Overmann J."/>
        </authorList>
    </citation>
    <scope>NUCLEOTIDE SEQUENCE [LARGE SCALE GENOMIC DNA]</scope>
    <source>
        <strain evidence="3 4">DSM 6702</strain>
    </source>
</reference>
<keyword evidence="2" id="KW-0732">Signal</keyword>